<evidence type="ECO:0000313" key="9">
    <source>
        <dbReference type="EMBL" id="MBB4082485.1"/>
    </source>
</evidence>
<feature type="transmembrane region" description="Helical" evidence="8">
    <location>
        <begin position="30"/>
        <end position="51"/>
    </location>
</feature>
<dbReference type="EMBL" id="JACIDM010000001">
    <property type="protein sequence ID" value="MBB4082485.1"/>
    <property type="molecule type" value="Genomic_DNA"/>
</dbReference>
<dbReference type="GO" id="GO:0022857">
    <property type="term" value="F:transmembrane transporter activity"/>
    <property type="evidence" value="ECO:0007669"/>
    <property type="project" value="InterPro"/>
</dbReference>
<organism evidence="9 10">
    <name type="scientific">Brevundimonas lenta</name>
    <dbReference type="NCBI Taxonomy" id="424796"/>
    <lineage>
        <taxon>Bacteria</taxon>
        <taxon>Pseudomonadati</taxon>
        <taxon>Pseudomonadota</taxon>
        <taxon>Alphaproteobacteria</taxon>
        <taxon>Caulobacterales</taxon>
        <taxon>Caulobacteraceae</taxon>
        <taxon>Brevundimonas</taxon>
    </lineage>
</organism>
<dbReference type="Proteomes" id="UP000529946">
    <property type="component" value="Unassembled WGS sequence"/>
</dbReference>
<dbReference type="Gene3D" id="3.30.420.270">
    <property type="match status" value="1"/>
</dbReference>
<dbReference type="PANTHER" id="PTHR30558:SF9">
    <property type="entry name" value="BIOPOLYMER TRANSPORT PROTEIN EXBD"/>
    <property type="match status" value="1"/>
</dbReference>
<keyword evidence="5 8" id="KW-1133">Transmembrane helix</keyword>
<gene>
    <name evidence="9" type="ORF">GGR12_001324</name>
</gene>
<proteinExistence type="inferred from homology"/>
<keyword evidence="4 7" id="KW-0812">Transmembrane</keyword>
<keyword evidence="6 8" id="KW-0472">Membrane</keyword>
<dbReference type="GO" id="GO:0015031">
    <property type="term" value="P:protein transport"/>
    <property type="evidence" value="ECO:0007669"/>
    <property type="project" value="UniProtKB-KW"/>
</dbReference>
<dbReference type="InterPro" id="IPR003400">
    <property type="entry name" value="ExbD"/>
</dbReference>
<evidence type="ECO:0000313" key="10">
    <source>
        <dbReference type="Proteomes" id="UP000529946"/>
    </source>
</evidence>
<dbReference type="Pfam" id="PF02472">
    <property type="entry name" value="ExbD"/>
    <property type="match status" value="1"/>
</dbReference>
<dbReference type="RefSeq" id="WP_183203559.1">
    <property type="nucleotide sequence ID" value="NZ_BAAAER010000006.1"/>
</dbReference>
<comment type="caution">
    <text evidence="9">The sequence shown here is derived from an EMBL/GenBank/DDBJ whole genome shotgun (WGS) entry which is preliminary data.</text>
</comment>
<evidence type="ECO:0000256" key="7">
    <source>
        <dbReference type="RuleBase" id="RU003879"/>
    </source>
</evidence>
<evidence type="ECO:0000256" key="2">
    <source>
        <dbReference type="ARBA" id="ARBA00005811"/>
    </source>
</evidence>
<reference evidence="9 10" key="1">
    <citation type="submission" date="2020-08" db="EMBL/GenBank/DDBJ databases">
        <title>Genomic Encyclopedia of Type Strains, Phase IV (KMG-IV): sequencing the most valuable type-strain genomes for metagenomic binning, comparative biology and taxonomic classification.</title>
        <authorList>
            <person name="Goeker M."/>
        </authorList>
    </citation>
    <scope>NUCLEOTIDE SEQUENCE [LARGE SCALE GENOMIC DNA]</scope>
    <source>
        <strain evidence="9 10">DSM 23960</strain>
    </source>
</reference>
<evidence type="ECO:0000256" key="1">
    <source>
        <dbReference type="ARBA" id="ARBA00004162"/>
    </source>
</evidence>
<accession>A0A7W6NNL6</accession>
<dbReference type="AlphaFoldDB" id="A0A7W6NNL6"/>
<keyword evidence="10" id="KW-1185">Reference proteome</keyword>
<evidence type="ECO:0000256" key="5">
    <source>
        <dbReference type="ARBA" id="ARBA00022989"/>
    </source>
</evidence>
<evidence type="ECO:0000256" key="6">
    <source>
        <dbReference type="ARBA" id="ARBA00023136"/>
    </source>
</evidence>
<dbReference type="PANTHER" id="PTHR30558">
    <property type="entry name" value="EXBD MEMBRANE COMPONENT OF PMF-DRIVEN MACROMOLECULE IMPORT SYSTEM"/>
    <property type="match status" value="1"/>
</dbReference>
<keyword evidence="3" id="KW-1003">Cell membrane</keyword>
<evidence type="ECO:0000256" key="4">
    <source>
        <dbReference type="ARBA" id="ARBA00022692"/>
    </source>
</evidence>
<dbReference type="GO" id="GO:0005886">
    <property type="term" value="C:plasma membrane"/>
    <property type="evidence" value="ECO:0007669"/>
    <property type="project" value="UniProtKB-SubCell"/>
</dbReference>
<comment type="similarity">
    <text evidence="2 7">Belongs to the ExbD/TolR family.</text>
</comment>
<keyword evidence="7" id="KW-0813">Transport</keyword>
<comment type="subcellular location">
    <subcellularLocation>
        <location evidence="1">Cell membrane</location>
        <topology evidence="1">Single-pass membrane protein</topology>
    </subcellularLocation>
    <subcellularLocation>
        <location evidence="7">Cell membrane</location>
        <topology evidence="7">Single-pass type II membrane protein</topology>
    </subcellularLocation>
</comment>
<evidence type="ECO:0000256" key="3">
    <source>
        <dbReference type="ARBA" id="ARBA00022475"/>
    </source>
</evidence>
<evidence type="ECO:0000256" key="8">
    <source>
        <dbReference type="SAM" id="Phobius"/>
    </source>
</evidence>
<sequence>MGARLSGPAGAAGRTVEQNADINVTPFVDIMLVLLIIFMVAAPLATVSLNLDLPPPKESALPHRDPVYVTVQNDGSLYIAEKATGMATLAADVCDALGGGECRKERVFVRAQAEVPYERFMAVMNDLQLNGFHQVGLLNEDIV</sequence>
<keyword evidence="7" id="KW-0653">Protein transport</keyword>
<name>A0A7W6NNL6_9CAUL</name>
<protein>
    <submittedName>
        <fullName evidence="9">Biopolymer transport protein ExbD</fullName>
    </submittedName>
</protein>